<dbReference type="EMBL" id="JUIW01000001">
    <property type="protein sequence ID" value="RYJ45582.1"/>
    <property type="molecule type" value="Genomic_DNA"/>
</dbReference>
<dbReference type="RefSeq" id="WP_242501807.1">
    <property type="nucleotide sequence ID" value="NZ_JUIW01000001.1"/>
</dbReference>
<feature type="chain" id="PRO_5019291484" evidence="1">
    <location>
        <begin position="23"/>
        <end position="175"/>
    </location>
</feature>
<sequence>MNTIYTILFALLASFYITEANAQNSAGTNLNIHLNDIQSIKINESQSNVGISLNTSNDYINGKSIVEANHIEIMSSSNYEIRVSAASNLSGEGATIDIGTVTLTPTQGNIGGESQGSITMSPIALSLTDNTLVQSTSGDIKRSFDIEYHVSGGSEYLNKPTGTYSTLVTYTILMP</sequence>
<reference evidence="2 3" key="1">
    <citation type="submission" date="2014-12" db="EMBL/GenBank/DDBJ databases">
        <title>Genome sequence of Flavobacterium beibuense RSKm HC5.</title>
        <authorList>
            <person name="Kim J.F."/>
            <person name="Song J.Y."/>
            <person name="Kwak M.-J."/>
            <person name="Lee S.-W."/>
        </authorList>
    </citation>
    <scope>NUCLEOTIDE SEQUENCE [LARGE SCALE GENOMIC DNA]</scope>
    <source>
        <strain evidence="2 3">RSKm HC5</strain>
    </source>
</reference>
<comment type="caution">
    <text evidence="2">The sequence shown here is derived from an EMBL/GenBank/DDBJ whole genome shotgun (WGS) entry which is preliminary data.</text>
</comment>
<proteinExistence type="predicted"/>
<protein>
    <submittedName>
        <fullName evidence="2">Uncharacterized protein</fullName>
    </submittedName>
</protein>
<organism evidence="2 3">
    <name type="scientific">Flavobacterium beibuense</name>
    <dbReference type="NCBI Taxonomy" id="657326"/>
    <lineage>
        <taxon>Bacteria</taxon>
        <taxon>Pseudomonadati</taxon>
        <taxon>Bacteroidota</taxon>
        <taxon>Flavobacteriia</taxon>
        <taxon>Flavobacteriales</taxon>
        <taxon>Flavobacteriaceae</taxon>
        <taxon>Flavobacterium</taxon>
    </lineage>
</organism>
<evidence type="ECO:0000313" key="2">
    <source>
        <dbReference type="EMBL" id="RYJ45582.1"/>
    </source>
</evidence>
<evidence type="ECO:0000313" key="3">
    <source>
        <dbReference type="Proteomes" id="UP000289775"/>
    </source>
</evidence>
<accession>A0A444WIS3</accession>
<gene>
    <name evidence="2" type="ORF">NU09_0174</name>
</gene>
<dbReference type="AlphaFoldDB" id="A0A444WIS3"/>
<feature type="signal peptide" evidence="1">
    <location>
        <begin position="1"/>
        <end position="22"/>
    </location>
</feature>
<keyword evidence="1" id="KW-0732">Signal</keyword>
<keyword evidence="3" id="KW-1185">Reference proteome</keyword>
<evidence type="ECO:0000256" key="1">
    <source>
        <dbReference type="SAM" id="SignalP"/>
    </source>
</evidence>
<dbReference type="Proteomes" id="UP000289775">
    <property type="component" value="Unassembled WGS sequence"/>
</dbReference>
<name>A0A444WIS3_9FLAO</name>